<keyword evidence="5 7" id="KW-0472">Membrane</keyword>
<evidence type="ECO:0000259" key="8">
    <source>
        <dbReference type="PROSITE" id="PS50253"/>
    </source>
</evidence>
<feature type="transmembrane region" description="Helical" evidence="7">
    <location>
        <begin position="38"/>
        <end position="62"/>
    </location>
</feature>
<dbReference type="SUPFAM" id="SSF81452">
    <property type="entry name" value="Cytochrome c oxidase subunit III-like"/>
    <property type="match status" value="1"/>
</dbReference>
<dbReference type="PANTHER" id="PTHR11403">
    <property type="entry name" value="CYTOCHROME C OXIDASE SUBUNIT III"/>
    <property type="match status" value="1"/>
</dbReference>
<keyword evidence="10" id="KW-1185">Reference proteome</keyword>
<keyword evidence="3 6" id="KW-0812">Transmembrane</keyword>
<comment type="similarity">
    <text evidence="2 6">Belongs to the cytochrome c oxidase subunit 3 family.</text>
</comment>
<dbReference type="Pfam" id="PF00510">
    <property type="entry name" value="COX3"/>
    <property type="match status" value="1"/>
</dbReference>
<evidence type="ECO:0000256" key="5">
    <source>
        <dbReference type="ARBA" id="ARBA00023136"/>
    </source>
</evidence>
<protein>
    <submittedName>
        <fullName evidence="9">Cytochrome oxidase subunit III</fullName>
    </submittedName>
</protein>
<gene>
    <name evidence="9" type="ORF">HN018_20740</name>
</gene>
<dbReference type="InterPro" id="IPR013833">
    <property type="entry name" value="Cyt_c_oxidase_su3_a-hlx"/>
</dbReference>
<dbReference type="GO" id="GO:0004129">
    <property type="term" value="F:cytochrome-c oxidase activity"/>
    <property type="evidence" value="ECO:0007669"/>
    <property type="project" value="InterPro"/>
</dbReference>
<comment type="subcellular location">
    <subcellularLocation>
        <location evidence="6">Cell membrane</location>
        <topology evidence="6">Multi-pass membrane protein</topology>
    </subcellularLocation>
    <subcellularLocation>
        <location evidence="1">Membrane</location>
        <topology evidence="1">Multi-pass membrane protein</topology>
    </subcellularLocation>
</comment>
<dbReference type="EMBL" id="CP053708">
    <property type="protein sequence ID" value="QKE92139.1"/>
    <property type="molecule type" value="Genomic_DNA"/>
</dbReference>
<dbReference type="GO" id="GO:0019646">
    <property type="term" value="P:aerobic electron transport chain"/>
    <property type="evidence" value="ECO:0007669"/>
    <property type="project" value="InterPro"/>
</dbReference>
<feature type="transmembrane region" description="Helical" evidence="7">
    <location>
        <begin position="203"/>
        <end position="224"/>
    </location>
</feature>
<dbReference type="RefSeq" id="WP_171837025.1">
    <property type="nucleotide sequence ID" value="NZ_CP053708.1"/>
</dbReference>
<feature type="transmembrane region" description="Helical" evidence="7">
    <location>
        <begin position="161"/>
        <end position="182"/>
    </location>
</feature>
<accession>A0A6M8HUD2</accession>
<keyword evidence="4 7" id="KW-1133">Transmembrane helix</keyword>
<evidence type="ECO:0000256" key="6">
    <source>
        <dbReference type="RuleBase" id="RU003376"/>
    </source>
</evidence>
<feature type="transmembrane region" description="Helical" evidence="7">
    <location>
        <begin position="109"/>
        <end position="128"/>
    </location>
</feature>
<evidence type="ECO:0000256" key="3">
    <source>
        <dbReference type="ARBA" id="ARBA00022692"/>
    </source>
</evidence>
<evidence type="ECO:0000313" key="9">
    <source>
        <dbReference type="EMBL" id="QKE92139.1"/>
    </source>
</evidence>
<feature type="transmembrane region" description="Helical" evidence="7">
    <location>
        <begin position="74"/>
        <end position="97"/>
    </location>
</feature>
<evidence type="ECO:0000313" key="10">
    <source>
        <dbReference type="Proteomes" id="UP000500767"/>
    </source>
</evidence>
<dbReference type="InterPro" id="IPR035973">
    <property type="entry name" value="Cyt_c_oxidase_su3-like_sf"/>
</dbReference>
<dbReference type="PANTHER" id="PTHR11403:SF6">
    <property type="entry name" value="NITRIC OXIDE REDUCTASE SUBUNIT E"/>
    <property type="match status" value="1"/>
</dbReference>
<dbReference type="InterPro" id="IPR000298">
    <property type="entry name" value="Cyt_c_oxidase-like_su3"/>
</dbReference>
<evidence type="ECO:0000256" key="2">
    <source>
        <dbReference type="ARBA" id="ARBA00010581"/>
    </source>
</evidence>
<dbReference type="InterPro" id="IPR024791">
    <property type="entry name" value="Cyt_c/ubiquinol_Oxase_su3"/>
</dbReference>
<dbReference type="KEGG" id="lck:HN018_20740"/>
<feature type="domain" description="Heme-copper oxidase subunit III family profile" evidence="8">
    <location>
        <begin position="35"/>
        <end position="226"/>
    </location>
</feature>
<reference evidence="9 10" key="1">
    <citation type="journal article" date="2014" name="World J. Microbiol. Biotechnol.">
        <title>Biodiversity and physiological characteristics of Antarctic and Arctic lichens-associated bacteria.</title>
        <authorList>
            <person name="Lee Y.M."/>
            <person name="Kim E.H."/>
            <person name="Lee H.K."/>
            <person name="Hong S.G."/>
        </authorList>
    </citation>
    <scope>NUCLEOTIDE SEQUENCE [LARGE SCALE GENOMIC DNA]</scope>
    <source>
        <strain evidence="9 10">PAMC 26569</strain>
    </source>
</reference>
<dbReference type="AlphaFoldDB" id="A0A6M8HUD2"/>
<evidence type="ECO:0000256" key="7">
    <source>
        <dbReference type="SAM" id="Phobius"/>
    </source>
</evidence>
<dbReference type="PROSITE" id="PS50253">
    <property type="entry name" value="COX3"/>
    <property type="match status" value="1"/>
</dbReference>
<dbReference type="Gene3D" id="1.20.120.80">
    <property type="entry name" value="Cytochrome c oxidase, subunit III, four-helix bundle"/>
    <property type="match status" value="1"/>
</dbReference>
<proteinExistence type="inferred from homology"/>
<dbReference type="GO" id="GO:0005886">
    <property type="term" value="C:plasma membrane"/>
    <property type="evidence" value="ECO:0007669"/>
    <property type="project" value="UniProtKB-SubCell"/>
</dbReference>
<name>A0A6M8HUD2_9PROT</name>
<dbReference type="Proteomes" id="UP000500767">
    <property type="component" value="Chromosome"/>
</dbReference>
<evidence type="ECO:0000256" key="4">
    <source>
        <dbReference type="ARBA" id="ARBA00022989"/>
    </source>
</evidence>
<sequence>MSGTVAHLNTGPTAEVGLEREEHFTTDGQQIHAAKFGLWCWLLTELLLFAGLFLTALVLRIMHPQAVTEVAKHLKFWIGATNTAVLIVSSFTMSGAIELSRLGWQRGMVRCMLATAALGSLFLVLKGYEYYEDWDEHMMPFLSSRPYVLTQDPSSRLFTDLYYITTGLHGLHLLTGVSILLVMTWMASRPGFLGRRQNRIEIFGLYWHFIDLIWIIVFPVLYVLNR</sequence>
<organism evidence="9 10">
    <name type="scientific">Lichenicola cladoniae</name>
    <dbReference type="NCBI Taxonomy" id="1484109"/>
    <lineage>
        <taxon>Bacteria</taxon>
        <taxon>Pseudomonadati</taxon>
        <taxon>Pseudomonadota</taxon>
        <taxon>Alphaproteobacteria</taxon>
        <taxon>Acetobacterales</taxon>
        <taxon>Acetobacteraceae</taxon>
        <taxon>Lichenicola</taxon>
    </lineage>
</organism>
<evidence type="ECO:0000256" key="1">
    <source>
        <dbReference type="ARBA" id="ARBA00004141"/>
    </source>
</evidence>